<dbReference type="PANTHER" id="PTHR43335">
    <property type="entry name" value="ABC TRANSPORTER, ATP-BINDING PROTEIN"/>
    <property type="match status" value="1"/>
</dbReference>
<protein>
    <submittedName>
        <fullName evidence="6">ABC transporter ATP-binding protein</fullName>
    </submittedName>
</protein>
<dbReference type="AlphaFoldDB" id="A0A7V6A6G0"/>
<dbReference type="PROSITE" id="PS50893">
    <property type="entry name" value="ABC_TRANSPORTER_2"/>
    <property type="match status" value="1"/>
</dbReference>
<dbReference type="SMART" id="SM00382">
    <property type="entry name" value="AAA"/>
    <property type="match status" value="1"/>
</dbReference>
<keyword evidence="4 6" id="KW-0067">ATP-binding</keyword>
<organism evidence="6">
    <name type="scientific">Desulfobacca acetoxidans</name>
    <dbReference type="NCBI Taxonomy" id="60893"/>
    <lineage>
        <taxon>Bacteria</taxon>
        <taxon>Pseudomonadati</taxon>
        <taxon>Thermodesulfobacteriota</taxon>
        <taxon>Desulfobaccia</taxon>
        <taxon>Desulfobaccales</taxon>
        <taxon>Desulfobaccaceae</taxon>
        <taxon>Desulfobacca</taxon>
    </lineage>
</organism>
<dbReference type="Gene3D" id="3.40.50.300">
    <property type="entry name" value="P-loop containing nucleotide triphosphate hydrolases"/>
    <property type="match status" value="1"/>
</dbReference>
<keyword evidence="2" id="KW-0813">Transport</keyword>
<sequence>MPAIDMQGLKKAFHERPVLHGVSLTVNQGDIYGFLGPNGSGKTTTLRLLLGILSPDEGRIAVLGMNPAVSGAQLHRRVNALPESHGLYGWMSSLAYLNFFGRLYGLTLSGGDYRARLRQVGLDPDDSRPVRTFSRGMKQRLGIARAMINDPEILFLDEPTNGLDPRGRREIHDLLLQLNREKGLTIMISTHILDDVERLCNRIGILEGGLVRYEGPLTDDSQSAVSYRFHLKDGAAVQSPWNFPGIALLERQDSWITCLIKEASPAAAIKTLVLGGLPIIEAVAVSGGVEDLYLYYTQGGGL</sequence>
<feature type="domain" description="ABC transporter" evidence="5">
    <location>
        <begin position="4"/>
        <end position="233"/>
    </location>
</feature>
<comment type="similarity">
    <text evidence="1">Belongs to the ABC transporter superfamily.</text>
</comment>
<dbReference type="PANTHER" id="PTHR43335:SF4">
    <property type="entry name" value="ABC TRANSPORTER, ATP-BINDING PROTEIN"/>
    <property type="match status" value="1"/>
</dbReference>
<evidence type="ECO:0000256" key="4">
    <source>
        <dbReference type="ARBA" id="ARBA00022840"/>
    </source>
</evidence>
<evidence type="ECO:0000259" key="5">
    <source>
        <dbReference type="PROSITE" id="PS50893"/>
    </source>
</evidence>
<evidence type="ECO:0000313" key="6">
    <source>
        <dbReference type="EMBL" id="HHS30918.1"/>
    </source>
</evidence>
<dbReference type="SUPFAM" id="SSF52540">
    <property type="entry name" value="P-loop containing nucleoside triphosphate hydrolases"/>
    <property type="match status" value="1"/>
</dbReference>
<dbReference type="InterPro" id="IPR003439">
    <property type="entry name" value="ABC_transporter-like_ATP-bd"/>
</dbReference>
<dbReference type="InterPro" id="IPR027417">
    <property type="entry name" value="P-loop_NTPase"/>
</dbReference>
<gene>
    <name evidence="6" type="ORF">ENV52_14615</name>
</gene>
<accession>A0A7V6A6G0</accession>
<evidence type="ECO:0000256" key="1">
    <source>
        <dbReference type="ARBA" id="ARBA00005417"/>
    </source>
</evidence>
<dbReference type="InterPro" id="IPR003593">
    <property type="entry name" value="AAA+_ATPase"/>
</dbReference>
<dbReference type="CDD" id="cd03230">
    <property type="entry name" value="ABC_DR_subfamily_A"/>
    <property type="match status" value="1"/>
</dbReference>
<keyword evidence="3" id="KW-0547">Nucleotide-binding</keyword>
<comment type="caution">
    <text evidence="6">The sequence shown here is derived from an EMBL/GenBank/DDBJ whole genome shotgun (WGS) entry which is preliminary data.</text>
</comment>
<name>A0A7V6A6G0_9BACT</name>
<dbReference type="EMBL" id="DTGR01000224">
    <property type="protein sequence ID" value="HHS30918.1"/>
    <property type="molecule type" value="Genomic_DNA"/>
</dbReference>
<dbReference type="GO" id="GO:0005524">
    <property type="term" value="F:ATP binding"/>
    <property type="evidence" value="ECO:0007669"/>
    <property type="project" value="UniProtKB-KW"/>
</dbReference>
<evidence type="ECO:0000256" key="3">
    <source>
        <dbReference type="ARBA" id="ARBA00022741"/>
    </source>
</evidence>
<dbReference type="Pfam" id="PF00005">
    <property type="entry name" value="ABC_tran"/>
    <property type="match status" value="1"/>
</dbReference>
<dbReference type="GO" id="GO:0016887">
    <property type="term" value="F:ATP hydrolysis activity"/>
    <property type="evidence" value="ECO:0007669"/>
    <property type="project" value="InterPro"/>
</dbReference>
<evidence type="ECO:0000256" key="2">
    <source>
        <dbReference type="ARBA" id="ARBA00022448"/>
    </source>
</evidence>
<proteinExistence type="inferred from homology"/>
<reference evidence="6" key="1">
    <citation type="journal article" date="2020" name="mSystems">
        <title>Genome- and Community-Level Interaction Insights into Carbon Utilization and Element Cycling Functions of Hydrothermarchaeota in Hydrothermal Sediment.</title>
        <authorList>
            <person name="Zhou Z."/>
            <person name="Liu Y."/>
            <person name="Xu W."/>
            <person name="Pan J."/>
            <person name="Luo Z.H."/>
            <person name="Li M."/>
        </authorList>
    </citation>
    <scope>NUCLEOTIDE SEQUENCE [LARGE SCALE GENOMIC DNA]</scope>
    <source>
        <strain evidence="6">SpSt-767</strain>
    </source>
</reference>